<organism evidence="7">
    <name type="scientific">Cacopsylla melanoneura</name>
    <dbReference type="NCBI Taxonomy" id="428564"/>
    <lineage>
        <taxon>Eukaryota</taxon>
        <taxon>Metazoa</taxon>
        <taxon>Ecdysozoa</taxon>
        <taxon>Arthropoda</taxon>
        <taxon>Hexapoda</taxon>
        <taxon>Insecta</taxon>
        <taxon>Pterygota</taxon>
        <taxon>Neoptera</taxon>
        <taxon>Paraneoptera</taxon>
        <taxon>Hemiptera</taxon>
        <taxon>Sternorrhyncha</taxon>
        <taxon>Psylloidea</taxon>
        <taxon>Psyllidae</taxon>
        <taxon>Psyllinae</taxon>
        <taxon>Cacopsylla</taxon>
    </lineage>
</organism>
<protein>
    <submittedName>
        <fullName evidence="7">Histone acetyltransferase p300</fullName>
    </submittedName>
</protein>
<evidence type="ECO:0000256" key="1">
    <source>
        <dbReference type="ARBA" id="ARBA00022737"/>
    </source>
</evidence>
<dbReference type="GO" id="GO:0003713">
    <property type="term" value="F:transcription coactivator activity"/>
    <property type="evidence" value="ECO:0007669"/>
    <property type="project" value="InterPro"/>
</dbReference>
<dbReference type="AlphaFoldDB" id="A0A8D8R720"/>
<dbReference type="InterPro" id="IPR037073">
    <property type="entry name" value="Nuc_rcpt_coact_CREBbp_sf"/>
</dbReference>
<feature type="domain" description="Nuclear receptor coactivator CREB-bp-like interlocking" evidence="6">
    <location>
        <begin position="272"/>
        <end position="319"/>
    </location>
</feature>
<dbReference type="InterPro" id="IPR014744">
    <property type="entry name" value="Nuc_rcpt_coact_CREBbp"/>
</dbReference>
<evidence type="ECO:0000313" key="7">
    <source>
        <dbReference type="EMBL" id="CAG6645261.1"/>
    </source>
</evidence>
<keyword evidence="1" id="KW-0677">Repeat</keyword>
<evidence type="ECO:0000259" key="6">
    <source>
        <dbReference type="Pfam" id="PF09030"/>
    </source>
</evidence>
<feature type="region of interest" description="Disordered" evidence="5">
    <location>
        <begin position="166"/>
        <end position="275"/>
    </location>
</feature>
<dbReference type="GO" id="GO:0005634">
    <property type="term" value="C:nucleus"/>
    <property type="evidence" value="ECO:0007669"/>
    <property type="project" value="InterPro"/>
</dbReference>
<evidence type="ECO:0000256" key="3">
    <source>
        <dbReference type="ARBA" id="ARBA00023163"/>
    </source>
</evidence>
<dbReference type="GO" id="GO:0004402">
    <property type="term" value="F:histone acetyltransferase activity"/>
    <property type="evidence" value="ECO:0007669"/>
    <property type="project" value="InterPro"/>
</dbReference>
<dbReference type="GO" id="GO:0000123">
    <property type="term" value="C:histone acetyltransferase complex"/>
    <property type="evidence" value="ECO:0007669"/>
    <property type="project" value="InterPro"/>
</dbReference>
<keyword evidence="4" id="KW-0539">Nucleus</keyword>
<accession>A0A8D8R720</accession>
<proteinExistence type="predicted"/>
<evidence type="ECO:0000256" key="2">
    <source>
        <dbReference type="ARBA" id="ARBA00023015"/>
    </source>
</evidence>
<evidence type="ECO:0000256" key="4">
    <source>
        <dbReference type="ARBA" id="ARBA00023242"/>
    </source>
</evidence>
<dbReference type="Pfam" id="PF09030">
    <property type="entry name" value="Creb_binding"/>
    <property type="match status" value="1"/>
</dbReference>
<sequence length="443" mass="46889">MRRRMAAMANSSMSINNAIASAAQVAPSVPTTPNAVALPTVSPAELGGAQAPPPQYPQASPGLLNQSHLGPGAGQQPQHTPPANVLKVVQQVQEEAACQQTHNTMGYGKVNPVLHPNAGQIQRPMAPGSHLNQWQRYPNAVILNQGQGGLRQPLPPGASQHVIGPGPGVGGLRPLGPGPPGGGKPPGGSPGMMTNMRMLHQQRPGLGQAPQDGTGAPMNPIGAGPRMMNPGVQQPLQPGPGGILGPQQSPGGGPVSGVGAGGTAGTPGVTGHPQSKQALQELLQTLKSPHTPEQQQKIIQIIKSNPQLMAAFLKQKQKAAGQQAQQQAQQQQQQQQQAHPQPAHTQTHIQQPSPVNMQHIPPQIQHQQMQQIHPSIQHIQQNLSQNIHQNIQQNLQQNIQHLLQQNIQHVAAQGSHHMSQQRMHQLYALHHDGYMSATASIMQ</sequence>
<evidence type="ECO:0000256" key="5">
    <source>
        <dbReference type="SAM" id="MobiDB-lite"/>
    </source>
</evidence>
<keyword evidence="7" id="KW-0808">Transferase</keyword>
<dbReference type="InterPro" id="IPR009110">
    <property type="entry name" value="Nuc_rcpt_coact"/>
</dbReference>
<feature type="compositionally biased region" description="Gly residues" evidence="5">
    <location>
        <begin position="239"/>
        <end position="265"/>
    </location>
</feature>
<name>A0A8D8R720_9HEMI</name>
<feature type="region of interest" description="Disordered" evidence="5">
    <location>
        <begin position="44"/>
        <end position="81"/>
    </location>
</feature>
<dbReference type="Gene3D" id="1.10.1630.10">
    <property type="entry name" value="Nuclear receptor coactivator, CREB-bp-like, interlocking domain"/>
    <property type="match status" value="1"/>
</dbReference>
<keyword evidence="3" id="KW-0804">Transcription</keyword>
<dbReference type="EMBL" id="HBUF01136179">
    <property type="protein sequence ID" value="CAG6645261.1"/>
    <property type="molecule type" value="Transcribed_RNA"/>
</dbReference>
<keyword evidence="2" id="KW-0805">Transcription regulation</keyword>
<feature type="region of interest" description="Disordered" evidence="5">
    <location>
        <begin position="321"/>
        <end position="358"/>
    </location>
</feature>
<dbReference type="SUPFAM" id="SSF69125">
    <property type="entry name" value="Nuclear receptor coactivator interlocking domain"/>
    <property type="match status" value="1"/>
</dbReference>
<feature type="compositionally biased region" description="Low complexity" evidence="5">
    <location>
        <begin position="321"/>
        <end position="347"/>
    </location>
</feature>
<reference evidence="7" key="1">
    <citation type="submission" date="2021-05" db="EMBL/GenBank/DDBJ databases">
        <authorList>
            <person name="Alioto T."/>
            <person name="Alioto T."/>
            <person name="Gomez Garrido J."/>
        </authorList>
    </citation>
    <scope>NUCLEOTIDE SEQUENCE</scope>
</reference>